<sequence length="87" mass="10107">YRAISYTWDNQPRDRYILIDGKVLWVTRNCDVILRRMQKQKQFLIWIDAICISQANTDEKSAQVPLMGQIYSNAMKVIAWLGDATVG</sequence>
<dbReference type="InterPro" id="IPR052895">
    <property type="entry name" value="HetReg/Transcr_Mod"/>
</dbReference>
<feature type="non-terminal residue" evidence="2">
    <location>
        <position position="1"/>
    </location>
</feature>
<dbReference type="PANTHER" id="PTHR24148:SF64">
    <property type="entry name" value="HETEROKARYON INCOMPATIBILITY DOMAIN-CONTAINING PROTEIN"/>
    <property type="match status" value="1"/>
</dbReference>
<dbReference type="EMBL" id="JAULSR010000004">
    <property type="protein sequence ID" value="KAK0621835.1"/>
    <property type="molecule type" value="Genomic_DNA"/>
</dbReference>
<proteinExistence type="predicted"/>
<evidence type="ECO:0000313" key="3">
    <source>
        <dbReference type="Proteomes" id="UP001174934"/>
    </source>
</evidence>
<feature type="non-terminal residue" evidence="2">
    <location>
        <position position="87"/>
    </location>
</feature>
<dbReference type="PANTHER" id="PTHR24148">
    <property type="entry name" value="ANKYRIN REPEAT DOMAIN-CONTAINING PROTEIN 39 HOMOLOG-RELATED"/>
    <property type="match status" value="1"/>
</dbReference>
<evidence type="ECO:0000313" key="2">
    <source>
        <dbReference type="EMBL" id="KAK0621835.1"/>
    </source>
</evidence>
<feature type="domain" description="Heterokaryon incompatibility" evidence="1">
    <location>
        <begin position="1"/>
        <end position="84"/>
    </location>
</feature>
<dbReference type="Pfam" id="PF06985">
    <property type="entry name" value="HET"/>
    <property type="match status" value="1"/>
</dbReference>
<dbReference type="InterPro" id="IPR010730">
    <property type="entry name" value="HET"/>
</dbReference>
<evidence type="ECO:0000259" key="1">
    <source>
        <dbReference type="Pfam" id="PF06985"/>
    </source>
</evidence>
<accession>A0AA39WUI9</accession>
<name>A0AA39WUI9_9PEZI</name>
<gene>
    <name evidence="2" type="ORF">B0T17DRAFT_454846</name>
</gene>
<dbReference type="Proteomes" id="UP001174934">
    <property type="component" value="Unassembled WGS sequence"/>
</dbReference>
<comment type="caution">
    <text evidence="2">The sequence shown here is derived from an EMBL/GenBank/DDBJ whole genome shotgun (WGS) entry which is preliminary data.</text>
</comment>
<reference evidence="2" key="1">
    <citation type="submission" date="2023-06" db="EMBL/GenBank/DDBJ databases">
        <title>Genome-scale phylogeny and comparative genomics of the fungal order Sordariales.</title>
        <authorList>
            <consortium name="Lawrence Berkeley National Laboratory"/>
            <person name="Hensen N."/>
            <person name="Bonometti L."/>
            <person name="Westerberg I."/>
            <person name="Brannstrom I.O."/>
            <person name="Guillou S."/>
            <person name="Cros-Aarteil S."/>
            <person name="Calhoun S."/>
            <person name="Haridas S."/>
            <person name="Kuo A."/>
            <person name="Mondo S."/>
            <person name="Pangilinan J."/>
            <person name="Riley R."/>
            <person name="LaButti K."/>
            <person name="Andreopoulos B."/>
            <person name="Lipzen A."/>
            <person name="Chen C."/>
            <person name="Yanf M."/>
            <person name="Daum C."/>
            <person name="Ng V."/>
            <person name="Clum A."/>
            <person name="Steindorff A."/>
            <person name="Ohm R."/>
            <person name="Martin F."/>
            <person name="Silar P."/>
            <person name="Natvig D."/>
            <person name="Lalanne C."/>
            <person name="Gautier V."/>
            <person name="Ament-velasquez S.L."/>
            <person name="Kruys A."/>
            <person name="Hutchinson M.I."/>
            <person name="Powell A.J."/>
            <person name="Barry K."/>
            <person name="Miller A.N."/>
            <person name="Grigoriev I.V."/>
            <person name="Debuchy R."/>
            <person name="Gladieux P."/>
            <person name="Thoren M.H."/>
            <person name="Johannesson H."/>
        </authorList>
    </citation>
    <scope>NUCLEOTIDE SEQUENCE</scope>
    <source>
        <strain evidence="2">SMH3391-2</strain>
    </source>
</reference>
<keyword evidence="3" id="KW-1185">Reference proteome</keyword>
<organism evidence="2 3">
    <name type="scientific">Bombardia bombarda</name>
    <dbReference type="NCBI Taxonomy" id="252184"/>
    <lineage>
        <taxon>Eukaryota</taxon>
        <taxon>Fungi</taxon>
        <taxon>Dikarya</taxon>
        <taxon>Ascomycota</taxon>
        <taxon>Pezizomycotina</taxon>
        <taxon>Sordariomycetes</taxon>
        <taxon>Sordariomycetidae</taxon>
        <taxon>Sordariales</taxon>
        <taxon>Lasiosphaeriaceae</taxon>
        <taxon>Bombardia</taxon>
    </lineage>
</organism>
<protein>
    <submittedName>
        <fullName evidence="2">Heterokaryon incompatibility</fullName>
    </submittedName>
</protein>
<dbReference type="AlphaFoldDB" id="A0AA39WUI9"/>